<feature type="domain" description="PIN" evidence="1">
    <location>
        <begin position="11"/>
        <end position="129"/>
    </location>
</feature>
<name>A0A5S4ZVP9_9FIRM</name>
<organism evidence="2 3">
    <name type="scientific">Desulfallas thermosapovorans DSM 6562</name>
    <dbReference type="NCBI Taxonomy" id="1121431"/>
    <lineage>
        <taxon>Bacteria</taxon>
        <taxon>Bacillati</taxon>
        <taxon>Bacillota</taxon>
        <taxon>Clostridia</taxon>
        <taxon>Eubacteriales</taxon>
        <taxon>Desulfallaceae</taxon>
        <taxon>Desulfallas</taxon>
    </lineage>
</organism>
<dbReference type="SMART" id="SM00670">
    <property type="entry name" value="PINc"/>
    <property type="match status" value="1"/>
</dbReference>
<dbReference type="InterPro" id="IPR029060">
    <property type="entry name" value="PIN-like_dom_sf"/>
</dbReference>
<accession>A0A5S4ZVP9</accession>
<protein>
    <submittedName>
        <fullName evidence="2">Putative nucleic-acid-binding protein</fullName>
    </submittedName>
</protein>
<proteinExistence type="predicted"/>
<dbReference type="SUPFAM" id="SSF88723">
    <property type="entry name" value="PIN domain-like"/>
    <property type="match status" value="1"/>
</dbReference>
<evidence type="ECO:0000313" key="3">
    <source>
        <dbReference type="Proteomes" id="UP000323166"/>
    </source>
</evidence>
<reference evidence="2 3" key="1">
    <citation type="submission" date="2019-07" db="EMBL/GenBank/DDBJ databases">
        <title>Genomic Encyclopedia of Type Strains, Phase I: the one thousand microbial genomes (KMG-I) project.</title>
        <authorList>
            <person name="Kyrpides N."/>
        </authorList>
    </citation>
    <scope>NUCLEOTIDE SEQUENCE [LARGE SCALE GENOMIC DNA]</scope>
    <source>
        <strain evidence="2 3">DSM 6562</strain>
    </source>
</reference>
<evidence type="ECO:0000313" key="2">
    <source>
        <dbReference type="EMBL" id="TYO96928.1"/>
    </source>
</evidence>
<keyword evidence="3" id="KW-1185">Reference proteome</keyword>
<dbReference type="Pfam" id="PF01850">
    <property type="entry name" value="PIN"/>
    <property type="match status" value="1"/>
</dbReference>
<evidence type="ECO:0000259" key="1">
    <source>
        <dbReference type="SMART" id="SM00670"/>
    </source>
</evidence>
<sequence>MVHGQKRQWINMKIVDANIVLRYLLNDSDDLSEKAAEILENDMVFLPNEVIAEIVYVLEKLYKVERRKITSVLLELFEYCNLEVSDFGMIEEALKVYAERKLDFVDTLLYAYHKLGKYQVYTFDKKLNRLLESTENLYE</sequence>
<gene>
    <name evidence="2" type="ORF">LX24_00738</name>
</gene>
<dbReference type="AlphaFoldDB" id="A0A5S4ZVP9"/>
<dbReference type="PANTHER" id="PTHR39664">
    <property type="match status" value="1"/>
</dbReference>
<dbReference type="PANTHER" id="PTHR39664:SF2">
    <property type="entry name" value="NUCLEIC ACID-BINDING PROTEIN, CONTAINING PIN DOMAIN-RELATED"/>
    <property type="match status" value="1"/>
</dbReference>
<comment type="caution">
    <text evidence="2">The sequence shown here is derived from an EMBL/GenBank/DDBJ whole genome shotgun (WGS) entry which is preliminary data.</text>
</comment>
<dbReference type="Proteomes" id="UP000323166">
    <property type="component" value="Unassembled WGS sequence"/>
</dbReference>
<dbReference type="Gene3D" id="3.40.50.1010">
    <property type="entry name" value="5'-nuclease"/>
    <property type="match status" value="1"/>
</dbReference>
<dbReference type="EMBL" id="VNHM01000003">
    <property type="protein sequence ID" value="TYO96928.1"/>
    <property type="molecule type" value="Genomic_DNA"/>
</dbReference>
<dbReference type="InterPro" id="IPR002716">
    <property type="entry name" value="PIN_dom"/>
</dbReference>